<comment type="similarity">
    <text evidence="2 6">Belongs to the ORC2 family.</text>
</comment>
<evidence type="ECO:0000256" key="2">
    <source>
        <dbReference type="ARBA" id="ARBA00007421"/>
    </source>
</evidence>
<evidence type="ECO:0000256" key="4">
    <source>
        <dbReference type="ARBA" id="ARBA00022705"/>
    </source>
</evidence>
<name>A0A6G0YM99_APHCR</name>
<dbReference type="InterPro" id="IPR056773">
    <property type="entry name" value="WHD_ORC2"/>
</dbReference>
<comment type="subunit">
    <text evidence="6">Component of the origin recognition complex (ORC).</text>
</comment>
<dbReference type="GO" id="GO:0006260">
    <property type="term" value="P:DNA replication"/>
    <property type="evidence" value="ECO:0007669"/>
    <property type="project" value="UniProtKB-UniRule"/>
</dbReference>
<reference evidence="10 11" key="1">
    <citation type="submission" date="2019-08" db="EMBL/GenBank/DDBJ databases">
        <title>Whole genome of Aphis craccivora.</title>
        <authorList>
            <person name="Voronova N.V."/>
            <person name="Shulinski R.S."/>
            <person name="Bandarenka Y.V."/>
            <person name="Zhorov D.G."/>
            <person name="Warner D."/>
        </authorList>
    </citation>
    <scope>NUCLEOTIDE SEQUENCE [LARGE SCALE GENOMIC DNA]</scope>
    <source>
        <strain evidence="10">180601</strain>
        <tissue evidence="10">Whole Body</tissue>
    </source>
</reference>
<evidence type="ECO:0000256" key="7">
    <source>
        <dbReference type="SAM" id="MobiDB-lite"/>
    </source>
</evidence>
<feature type="region of interest" description="Disordered" evidence="7">
    <location>
        <begin position="76"/>
        <end position="101"/>
    </location>
</feature>
<evidence type="ECO:0000256" key="3">
    <source>
        <dbReference type="ARBA" id="ARBA00019080"/>
    </source>
</evidence>
<comment type="caution">
    <text evidence="10">The sequence shown here is derived from an EMBL/GenBank/DDBJ whole genome shotgun (WGS) entry which is preliminary data.</text>
</comment>
<dbReference type="Pfam" id="PF04084">
    <property type="entry name" value="RecA-like_ORC2"/>
    <property type="match status" value="1"/>
</dbReference>
<organism evidence="10 11">
    <name type="scientific">Aphis craccivora</name>
    <name type="common">Cowpea aphid</name>
    <dbReference type="NCBI Taxonomy" id="307492"/>
    <lineage>
        <taxon>Eukaryota</taxon>
        <taxon>Metazoa</taxon>
        <taxon>Ecdysozoa</taxon>
        <taxon>Arthropoda</taxon>
        <taxon>Hexapoda</taxon>
        <taxon>Insecta</taxon>
        <taxon>Pterygota</taxon>
        <taxon>Neoptera</taxon>
        <taxon>Paraneoptera</taxon>
        <taxon>Hemiptera</taxon>
        <taxon>Sternorrhyncha</taxon>
        <taxon>Aphidomorpha</taxon>
        <taxon>Aphidoidea</taxon>
        <taxon>Aphididae</taxon>
        <taxon>Aphidini</taxon>
        <taxon>Aphis</taxon>
        <taxon>Aphis</taxon>
    </lineage>
</organism>
<evidence type="ECO:0000313" key="11">
    <source>
        <dbReference type="Proteomes" id="UP000478052"/>
    </source>
</evidence>
<protein>
    <recommendedName>
        <fullName evidence="3 6">Origin recognition complex subunit 2</fullName>
    </recommendedName>
</protein>
<evidence type="ECO:0000256" key="1">
    <source>
        <dbReference type="ARBA" id="ARBA00004123"/>
    </source>
</evidence>
<feature type="domain" description="Origin recognition complex subunit 2 winged-helix" evidence="9">
    <location>
        <begin position="517"/>
        <end position="572"/>
    </location>
</feature>
<keyword evidence="4 6" id="KW-0235">DNA replication</keyword>
<gene>
    <name evidence="10" type="ORF">FWK35_00012292</name>
</gene>
<dbReference type="OrthoDB" id="20198at2759"/>
<evidence type="ECO:0000259" key="9">
    <source>
        <dbReference type="Pfam" id="PF24882"/>
    </source>
</evidence>
<dbReference type="Pfam" id="PF24882">
    <property type="entry name" value="WHD_ORC2"/>
    <property type="match status" value="1"/>
</dbReference>
<sequence length="588" mass="67580">MELLSIDDKIEIQVEFIDDQAVKYLISDDTSNKTNQILDETYDEESDENESNVTLKPKALFEDGDVPGERMFSFHSKQNKRHITNKKNSTSQHSENHQYHNKDEQKVFNICPQALSDDENQIQSKKYTRSKTSSAISKIKNEVSNIDSPKVADGAHETPKKLIQFHTSNSSEHVSSKTPRTIRKRIAKGIAHQKFEQLNELNDSDYSISDESDSDSSIHTNLKTVQPEETQISLRRSLRKKDVPFIYKSDEYFLSKSAKSVKKSKTSDNTLKLLKNPVLDKEQVDQLSGNSYTKHDIKIKTLYKNIMSNFPYWLSLLREGFNLLLYGLGSKRQIINDFRTSVLAEESVLMINGFFPGLTMKEILESITIDLLDLDSCPGSAELAIQQIEEKLKLKTSEHIYILINNLDGVELQNYKAQHILSRISSLKKVHLIASMDRVNSALMFDNTKLGDYNFIWMDCTNFLPYMVETNFIQSLMVKNVGTQHSFSGLNNVFKSLTSNAKSILLLLIKDRIENKNDKKYGGVPFSTLYRWCRQRFLASTDLALRSQLTEFVDHELVKWKRDADVLYVPVDVDVLAQFYKQNEEDDE</sequence>
<dbReference type="AlphaFoldDB" id="A0A6G0YM99"/>
<evidence type="ECO:0000313" key="10">
    <source>
        <dbReference type="EMBL" id="KAF0758677.1"/>
    </source>
</evidence>
<dbReference type="GO" id="GO:0005664">
    <property type="term" value="C:nuclear origin of replication recognition complex"/>
    <property type="evidence" value="ECO:0007669"/>
    <property type="project" value="UniProtKB-UniRule"/>
</dbReference>
<comment type="subcellular location">
    <subcellularLocation>
        <location evidence="1 6">Nucleus</location>
    </subcellularLocation>
</comment>
<dbReference type="PANTHER" id="PTHR14052:SF0">
    <property type="entry name" value="ORIGIN RECOGNITION COMPLEX SUBUNIT 2"/>
    <property type="match status" value="1"/>
</dbReference>
<dbReference type="GO" id="GO:0003688">
    <property type="term" value="F:DNA replication origin binding"/>
    <property type="evidence" value="ECO:0007669"/>
    <property type="project" value="UniProtKB-UniRule"/>
</dbReference>
<dbReference type="InterPro" id="IPR007220">
    <property type="entry name" value="ORC2"/>
</dbReference>
<dbReference type="InterPro" id="IPR056772">
    <property type="entry name" value="RecA-like_ORC2"/>
</dbReference>
<evidence type="ECO:0000256" key="5">
    <source>
        <dbReference type="ARBA" id="ARBA00023242"/>
    </source>
</evidence>
<keyword evidence="5 6" id="KW-0539">Nucleus</keyword>
<accession>A0A6G0YM99</accession>
<evidence type="ECO:0000259" key="8">
    <source>
        <dbReference type="Pfam" id="PF04084"/>
    </source>
</evidence>
<comment type="function">
    <text evidence="6">Component of the origin recognition complex (ORC) that binds origins of replication. DNA-binding is ATP-dependent. ORC is required to assemble the pre-replication complex necessary to initiate DNA replication.</text>
</comment>
<evidence type="ECO:0000256" key="6">
    <source>
        <dbReference type="RuleBase" id="RU368084"/>
    </source>
</evidence>
<keyword evidence="11" id="KW-1185">Reference proteome</keyword>
<dbReference type="PANTHER" id="PTHR14052">
    <property type="entry name" value="ORIGIN RECOGNITION COMPLEX SUBUNIT 2"/>
    <property type="match status" value="1"/>
</dbReference>
<dbReference type="Proteomes" id="UP000478052">
    <property type="component" value="Unassembled WGS sequence"/>
</dbReference>
<proteinExistence type="inferred from homology"/>
<dbReference type="EMBL" id="VUJU01003236">
    <property type="protein sequence ID" value="KAF0758677.1"/>
    <property type="molecule type" value="Genomic_DNA"/>
</dbReference>
<feature type="domain" description="Origin recognition complex subunit 2 RecA-like" evidence="8">
    <location>
        <begin position="299"/>
        <end position="460"/>
    </location>
</feature>